<keyword evidence="5 8" id="KW-0564">Palmitate</keyword>
<keyword evidence="4 8" id="KW-0472">Membrane</keyword>
<keyword evidence="9" id="KW-0614">Plasmid</keyword>
<evidence type="ECO:0000256" key="6">
    <source>
        <dbReference type="ARBA" id="ARBA00023237"/>
    </source>
</evidence>
<keyword evidence="6 8" id="KW-0998">Cell outer membrane</keyword>
<comment type="subcellular location">
    <subcellularLocation>
        <location evidence="2 8">Cell outer membrane</location>
        <topology evidence="2 8">Lipid-anchor</topology>
    </subcellularLocation>
</comment>
<evidence type="ECO:0000256" key="5">
    <source>
        <dbReference type="ARBA" id="ARBA00023139"/>
    </source>
</evidence>
<evidence type="ECO:0000313" key="10">
    <source>
        <dbReference type="Proteomes" id="UP000078430"/>
    </source>
</evidence>
<evidence type="ECO:0000313" key="9">
    <source>
        <dbReference type="EMBL" id="ANA43952.1"/>
    </source>
</evidence>
<reference evidence="9 10" key="2">
    <citation type="journal article" date="2016" name="Genome Announc.">
        <title>Chromosome and Plasmids of the Tick-Borne Relapsing Fever Agent Borrelia hermsii.</title>
        <authorList>
            <person name="Barbour A.G."/>
        </authorList>
    </citation>
    <scope>NUCLEOTIDE SEQUENCE [LARGE SCALE GENOMIC DNA]</scope>
    <source>
        <strain evidence="9 10">HS1</strain>
    </source>
</reference>
<keyword evidence="7 8" id="KW-0449">Lipoprotein</keyword>
<comment type="function">
    <text evidence="1 8">The Vlp and Vsp proteins are antigenically distinct proteins, only one vlp or vsp gene is transcriptionally active at any one time. Switching between these genes is a mechanism of host immune response evasion.</text>
</comment>
<keyword evidence="10" id="KW-1185">Reference proteome</keyword>
<evidence type="ECO:0000256" key="7">
    <source>
        <dbReference type="ARBA" id="ARBA00023288"/>
    </source>
</evidence>
<geneLocation type="plasmid" evidence="9 10">
    <name>lpV47</name>
</geneLocation>
<reference evidence="9 10" key="1">
    <citation type="journal article" date="2006" name="Mol. Microbiol.">
        <title>Antigenic variation by Borrelia hermsii occurs through recombination between extragenic repetitive elements on linear plasmids.</title>
        <authorList>
            <person name="Dai Q."/>
            <person name="Restrepo B.I."/>
            <person name="Porcella S.F."/>
            <person name="Raffel S.J."/>
            <person name="Schwan T.G."/>
            <person name="Barbour A.G."/>
        </authorList>
    </citation>
    <scope>NUCLEOTIDE SEQUENCE [LARGE SCALE GENOMIC DNA]</scope>
    <source>
        <strain evidence="9 10">HS1</strain>
    </source>
</reference>
<name>A0ABM6ARP3_BORHE</name>
<evidence type="ECO:0000256" key="8">
    <source>
        <dbReference type="RuleBase" id="RU363105"/>
    </source>
</evidence>
<accession>A0ABM6ARP3</accession>
<dbReference type="EMBL" id="CP015333">
    <property type="protein sequence ID" value="ANA43952.1"/>
    <property type="molecule type" value="Genomic_DNA"/>
</dbReference>
<dbReference type="InterPro" id="IPR000680">
    <property type="entry name" value="Borrelia_lipo"/>
</dbReference>
<evidence type="ECO:0000256" key="4">
    <source>
        <dbReference type="ARBA" id="ARBA00023136"/>
    </source>
</evidence>
<protein>
    <recommendedName>
        <fullName evidence="8">Variable large protein</fullName>
    </recommendedName>
</protein>
<gene>
    <name evidence="9" type="primary">vlpD</name>
    <name evidence="9" type="ORF">AXX13_V01</name>
</gene>
<keyword evidence="3" id="KW-0732">Signal</keyword>
<sequence>MLTNFCNLRKDRERSKEASKGATGDVIIGNTVKNGDAVPGEATSVNSLVKGIKEIVGVVLKEGKADADATKDDSKKDIGKLFTATTDANRADNAAAQAAAASIGAVTGADILQAIVQSKENPVANSTDGIEKATDAAEIAVAPAKDNKKEIKDGAKKTQLLLQALHCEQWLRMVHFLLKTMKMRL</sequence>
<dbReference type="SUPFAM" id="SSF74748">
    <property type="entry name" value="Variable surface antigen VlsE"/>
    <property type="match status" value="1"/>
</dbReference>
<dbReference type="Pfam" id="PF00921">
    <property type="entry name" value="Lipoprotein_2"/>
    <property type="match status" value="1"/>
</dbReference>
<evidence type="ECO:0000256" key="2">
    <source>
        <dbReference type="ARBA" id="ARBA00004459"/>
    </source>
</evidence>
<proteinExistence type="predicted"/>
<dbReference type="Proteomes" id="UP000078430">
    <property type="component" value="Plasmid lpV47"/>
</dbReference>
<evidence type="ECO:0000256" key="1">
    <source>
        <dbReference type="ARBA" id="ARBA00003932"/>
    </source>
</evidence>
<evidence type="ECO:0000256" key="3">
    <source>
        <dbReference type="ARBA" id="ARBA00022729"/>
    </source>
</evidence>
<organism evidence="9 10">
    <name type="scientific">Borrelia hermsii HS1</name>
    <dbReference type="NCBI Taxonomy" id="1867252"/>
    <lineage>
        <taxon>Bacteria</taxon>
        <taxon>Pseudomonadati</taxon>
        <taxon>Spirochaetota</taxon>
        <taxon>Spirochaetia</taxon>
        <taxon>Spirochaetales</taxon>
        <taxon>Borreliaceae</taxon>
        <taxon>Borrelia</taxon>
    </lineage>
</organism>